<gene>
    <name evidence="2" type="ORF">E2C01_026587</name>
</gene>
<name>A0A5B7EIK4_PORTR</name>
<dbReference type="AlphaFoldDB" id="A0A5B7EIK4"/>
<comment type="caution">
    <text evidence="2">The sequence shown here is derived from an EMBL/GenBank/DDBJ whole genome shotgun (WGS) entry which is preliminary data.</text>
</comment>
<organism evidence="2 3">
    <name type="scientific">Portunus trituberculatus</name>
    <name type="common">Swimming crab</name>
    <name type="synonym">Neptunus trituberculatus</name>
    <dbReference type="NCBI Taxonomy" id="210409"/>
    <lineage>
        <taxon>Eukaryota</taxon>
        <taxon>Metazoa</taxon>
        <taxon>Ecdysozoa</taxon>
        <taxon>Arthropoda</taxon>
        <taxon>Crustacea</taxon>
        <taxon>Multicrustacea</taxon>
        <taxon>Malacostraca</taxon>
        <taxon>Eumalacostraca</taxon>
        <taxon>Eucarida</taxon>
        <taxon>Decapoda</taxon>
        <taxon>Pleocyemata</taxon>
        <taxon>Brachyura</taxon>
        <taxon>Eubrachyura</taxon>
        <taxon>Portunoidea</taxon>
        <taxon>Portunidae</taxon>
        <taxon>Portuninae</taxon>
        <taxon>Portunus</taxon>
    </lineage>
</organism>
<feature type="transmembrane region" description="Helical" evidence="1">
    <location>
        <begin position="20"/>
        <end position="46"/>
    </location>
</feature>
<keyword evidence="1" id="KW-0472">Membrane</keyword>
<protein>
    <submittedName>
        <fullName evidence="2">Uncharacterized protein</fullName>
    </submittedName>
</protein>
<reference evidence="2 3" key="1">
    <citation type="submission" date="2019-05" db="EMBL/GenBank/DDBJ databases">
        <title>Another draft genome of Portunus trituberculatus and its Hox gene families provides insights of decapod evolution.</title>
        <authorList>
            <person name="Jeong J.-H."/>
            <person name="Song I."/>
            <person name="Kim S."/>
            <person name="Choi T."/>
            <person name="Kim D."/>
            <person name="Ryu S."/>
            <person name="Kim W."/>
        </authorList>
    </citation>
    <scope>NUCLEOTIDE SEQUENCE [LARGE SCALE GENOMIC DNA]</scope>
    <source>
        <tissue evidence="2">Muscle</tissue>
    </source>
</reference>
<evidence type="ECO:0000313" key="3">
    <source>
        <dbReference type="Proteomes" id="UP000324222"/>
    </source>
</evidence>
<keyword evidence="1" id="KW-1133">Transmembrane helix</keyword>
<evidence type="ECO:0000313" key="2">
    <source>
        <dbReference type="EMBL" id="MPC33245.1"/>
    </source>
</evidence>
<dbReference type="EMBL" id="VSRR010002789">
    <property type="protein sequence ID" value="MPC33245.1"/>
    <property type="molecule type" value="Genomic_DNA"/>
</dbReference>
<keyword evidence="3" id="KW-1185">Reference proteome</keyword>
<dbReference type="Proteomes" id="UP000324222">
    <property type="component" value="Unassembled WGS sequence"/>
</dbReference>
<keyword evidence="1" id="KW-0812">Transmembrane</keyword>
<accession>A0A5B7EIK4</accession>
<evidence type="ECO:0000256" key="1">
    <source>
        <dbReference type="SAM" id="Phobius"/>
    </source>
</evidence>
<sequence length="66" mass="6727">MKLETDTAAVGQLHEVGSLGVVAVARLLGIVVVAGVVVHHGVIVVVPGRCLEGMERGSKRGLDSAL</sequence>
<proteinExistence type="predicted"/>